<accession>A0ABD2Q1U6</accession>
<feature type="disulfide bond" evidence="6">
    <location>
        <begin position="29"/>
        <end position="38"/>
    </location>
</feature>
<feature type="domain" description="EGF-like" evidence="7">
    <location>
        <begin position="42"/>
        <end position="76"/>
    </location>
</feature>
<keyword evidence="2" id="KW-0732">Signal</keyword>
<dbReference type="SMART" id="SM00179">
    <property type="entry name" value="EGF_CA"/>
    <property type="match status" value="2"/>
</dbReference>
<dbReference type="PANTHER" id="PTHR24049">
    <property type="entry name" value="CRUMBS FAMILY MEMBER"/>
    <property type="match status" value="1"/>
</dbReference>
<sequence>MSRDDFCLQNPCQNGGQCFNTLQGYRCECESGYRGLLCTEKEETNCFCENGATCAFDDEGSQFCQCCKGFGGQFCEVNVDECRNAPCGDNGVCIDEIAGFRCHCERSYYGENCQFRSPTAVIVQDQECSLTGTDFESIWNPDSGKLTGEWENPSCPSSFLV</sequence>
<evidence type="ECO:0000259" key="7">
    <source>
        <dbReference type="PROSITE" id="PS50026"/>
    </source>
</evidence>
<dbReference type="InterPro" id="IPR001881">
    <property type="entry name" value="EGF-like_Ca-bd_dom"/>
</dbReference>
<feature type="domain" description="EGF-like" evidence="7">
    <location>
        <begin position="78"/>
        <end position="114"/>
    </location>
</feature>
<keyword evidence="3" id="KW-0677">Repeat</keyword>
<dbReference type="SUPFAM" id="SSF57196">
    <property type="entry name" value="EGF/Laminin"/>
    <property type="match status" value="2"/>
</dbReference>
<dbReference type="EMBL" id="JBJKFK010001259">
    <property type="protein sequence ID" value="KAL3313592.1"/>
    <property type="molecule type" value="Genomic_DNA"/>
</dbReference>
<evidence type="ECO:0000313" key="8">
    <source>
        <dbReference type="EMBL" id="KAL3313592.1"/>
    </source>
</evidence>
<evidence type="ECO:0000256" key="5">
    <source>
        <dbReference type="ARBA" id="ARBA00023180"/>
    </source>
</evidence>
<dbReference type="PROSITE" id="PS50026">
    <property type="entry name" value="EGF_3"/>
    <property type="match status" value="3"/>
</dbReference>
<dbReference type="Proteomes" id="UP001626550">
    <property type="component" value="Unassembled WGS sequence"/>
</dbReference>
<keyword evidence="1 6" id="KW-0245">EGF-like domain</keyword>
<dbReference type="FunFam" id="2.10.25.10:FF:000472">
    <property type="entry name" value="Uncharacterized protein, isoform A"/>
    <property type="match status" value="1"/>
</dbReference>
<dbReference type="PROSITE" id="PS00022">
    <property type="entry name" value="EGF_1"/>
    <property type="match status" value="3"/>
</dbReference>
<evidence type="ECO:0000256" key="2">
    <source>
        <dbReference type="ARBA" id="ARBA00022729"/>
    </source>
</evidence>
<dbReference type="Gene3D" id="2.10.25.10">
    <property type="entry name" value="Laminin"/>
    <property type="match status" value="3"/>
</dbReference>
<comment type="caution">
    <text evidence="6">Lacks conserved residue(s) required for the propagation of feature annotation.</text>
</comment>
<dbReference type="FunFam" id="2.10.25.10:FF:000255">
    <property type="entry name" value="Sushi, nidogen and EGF-like domains 1"/>
    <property type="match status" value="1"/>
</dbReference>
<feature type="disulfide bond" evidence="6">
    <location>
        <begin position="66"/>
        <end position="75"/>
    </location>
</feature>
<keyword evidence="5" id="KW-0325">Glycoprotein</keyword>
<evidence type="ECO:0000256" key="6">
    <source>
        <dbReference type="PROSITE-ProRule" id="PRU00076"/>
    </source>
</evidence>
<keyword evidence="4 6" id="KW-1015">Disulfide bond</keyword>
<comment type="caution">
    <text evidence="8">The sequence shown here is derived from an EMBL/GenBank/DDBJ whole genome shotgun (WGS) entry which is preliminary data.</text>
</comment>
<protein>
    <recommendedName>
        <fullName evidence="7">EGF-like domain-containing protein</fullName>
    </recommendedName>
</protein>
<dbReference type="InterPro" id="IPR000152">
    <property type="entry name" value="EGF-type_Asp/Asn_hydroxyl_site"/>
</dbReference>
<feature type="disulfide bond" evidence="6">
    <location>
        <begin position="104"/>
        <end position="113"/>
    </location>
</feature>
<dbReference type="PROSITE" id="PS01187">
    <property type="entry name" value="EGF_CA"/>
    <property type="match status" value="1"/>
</dbReference>
<dbReference type="AlphaFoldDB" id="A0ABD2Q1U6"/>
<dbReference type="Pfam" id="PF00008">
    <property type="entry name" value="EGF"/>
    <property type="match status" value="1"/>
</dbReference>
<evidence type="ECO:0000256" key="4">
    <source>
        <dbReference type="ARBA" id="ARBA00023157"/>
    </source>
</evidence>
<dbReference type="InterPro" id="IPR018097">
    <property type="entry name" value="EGF_Ca-bd_CS"/>
</dbReference>
<dbReference type="Pfam" id="PF12661">
    <property type="entry name" value="hEGF"/>
    <property type="match status" value="1"/>
</dbReference>
<reference evidence="8 9" key="1">
    <citation type="submission" date="2024-11" db="EMBL/GenBank/DDBJ databases">
        <title>Adaptive evolution of stress response genes in parasites aligns with host niche diversity.</title>
        <authorList>
            <person name="Hahn C."/>
            <person name="Resl P."/>
        </authorList>
    </citation>
    <scope>NUCLEOTIDE SEQUENCE [LARGE SCALE GENOMIC DNA]</scope>
    <source>
        <strain evidence="8">EGGRZ-B1_66</strain>
        <tissue evidence="8">Body</tissue>
    </source>
</reference>
<proteinExistence type="predicted"/>
<dbReference type="InterPro" id="IPR013032">
    <property type="entry name" value="EGF-like_CS"/>
</dbReference>
<gene>
    <name evidence="8" type="ORF">Ciccas_007810</name>
</gene>
<dbReference type="CDD" id="cd00054">
    <property type="entry name" value="EGF_CA"/>
    <property type="match status" value="2"/>
</dbReference>
<evidence type="ECO:0000256" key="1">
    <source>
        <dbReference type="ARBA" id="ARBA00022536"/>
    </source>
</evidence>
<dbReference type="InterPro" id="IPR051022">
    <property type="entry name" value="Notch_Cell-Fate_Det"/>
</dbReference>
<organism evidence="8 9">
    <name type="scientific">Cichlidogyrus casuarinus</name>
    <dbReference type="NCBI Taxonomy" id="1844966"/>
    <lineage>
        <taxon>Eukaryota</taxon>
        <taxon>Metazoa</taxon>
        <taxon>Spiralia</taxon>
        <taxon>Lophotrochozoa</taxon>
        <taxon>Platyhelminthes</taxon>
        <taxon>Monogenea</taxon>
        <taxon>Monopisthocotylea</taxon>
        <taxon>Dactylogyridea</taxon>
        <taxon>Ancyrocephalidae</taxon>
        <taxon>Cichlidogyrus</taxon>
    </lineage>
</organism>
<dbReference type="GO" id="GO:0005886">
    <property type="term" value="C:plasma membrane"/>
    <property type="evidence" value="ECO:0007669"/>
    <property type="project" value="UniProtKB-ARBA"/>
</dbReference>
<dbReference type="PROSITE" id="PS00010">
    <property type="entry name" value="ASX_HYDROXYL"/>
    <property type="match status" value="2"/>
</dbReference>
<evidence type="ECO:0000313" key="9">
    <source>
        <dbReference type="Proteomes" id="UP001626550"/>
    </source>
</evidence>
<keyword evidence="9" id="KW-1185">Reference proteome</keyword>
<dbReference type="PANTHER" id="PTHR24049:SF22">
    <property type="entry name" value="DROSOPHILA CRUMBS HOMOLOG"/>
    <property type="match status" value="1"/>
</dbReference>
<dbReference type="PROSITE" id="PS01186">
    <property type="entry name" value="EGF_2"/>
    <property type="match status" value="2"/>
</dbReference>
<dbReference type="SMART" id="SM00181">
    <property type="entry name" value="EGF"/>
    <property type="match status" value="2"/>
</dbReference>
<dbReference type="InterPro" id="IPR000742">
    <property type="entry name" value="EGF"/>
</dbReference>
<name>A0ABD2Q1U6_9PLAT</name>
<evidence type="ECO:0000256" key="3">
    <source>
        <dbReference type="ARBA" id="ARBA00022737"/>
    </source>
</evidence>
<feature type="domain" description="EGF-like" evidence="7">
    <location>
        <begin position="3"/>
        <end position="39"/>
    </location>
</feature>